<reference evidence="2 3" key="1">
    <citation type="submission" date="2014-04" db="EMBL/GenBank/DDBJ databases">
        <authorList>
            <consortium name="DOE Joint Genome Institute"/>
            <person name="Kuo A."/>
            <person name="Kohler A."/>
            <person name="Costa M.D."/>
            <person name="Nagy L.G."/>
            <person name="Floudas D."/>
            <person name="Copeland A."/>
            <person name="Barry K.W."/>
            <person name="Cichocki N."/>
            <person name="Veneault-Fourrey C."/>
            <person name="LaButti K."/>
            <person name="Lindquist E.A."/>
            <person name="Lipzen A."/>
            <person name="Lundell T."/>
            <person name="Morin E."/>
            <person name="Murat C."/>
            <person name="Sun H."/>
            <person name="Tunlid A."/>
            <person name="Henrissat B."/>
            <person name="Grigoriev I.V."/>
            <person name="Hibbett D.S."/>
            <person name="Martin F."/>
            <person name="Nordberg H.P."/>
            <person name="Cantor M.N."/>
            <person name="Hua S.X."/>
        </authorList>
    </citation>
    <scope>NUCLEOTIDE SEQUENCE [LARGE SCALE GENOMIC DNA]</scope>
    <source>
        <strain evidence="2 3">441</strain>
    </source>
</reference>
<dbReference type="AlphaFoldDB" id="A0A0C9ZBL7"/>
<keyword evidence="1" id="KW-1133">Transmembrane helix</keyword>
<accession>A0A0C9ZBL7</accession>
<reference evidence="3" key="2">
    <citation type="submission" date="2015-01" db="EMBL/GenBank/DDBJ databases">
        <title>Evolutionary Origins and Diversification of the Mycorrhizal Mutualists.</title>
        <authorList>
            <consortium name="DOE Joint Genome Institute"/>
            <consortium name="Mycorrhizal Genomics Consortium"/>
            <person name="Kohler A."/>
            <person name="Kuo A."/>
            <person name="Nagy L.G."/>
            <person name="Floudas D."/>
            <person name="Copeland A."/>
            <person name="Barry K.W."/>
            <person name="Cichocki N."/>
            <person name="Veneault-Fourrey C."/>
            <person name="LaButti K."/>
            <person name="Lindquist E.A."/>
            <person name="Lipzen A."/>
            <person name="Lundell T."/>
            <person name="Morin E."/>
            <person name="Murat C."/>
            <person name="Riley R."/>
            <person name="Ohm R."/>
            <person name="Sun H."/>
            <person name="Tunlid A."/>
            <person name="Henrissat B."/>
            <person name="Grigoriev I.V."/>
            <person name="Hibbett D.S."/>
            <person name="Martin F."/>
        </authorList>
    </citation>
    <scope>NUCLEOTIDE SEQUENCE [LARGE SCALE GENOMIC DNA]</scope>
    <source>
        <strain evidence="3">441</strain>
    </source>
</reference>
<dbReference type="HOGENOM" id="CLU_2109949_0_0_1"/>
<feature type="transmembrane region" description="Helical" evidence="1">
    <location>
        <begin position="52"/>
        <end position="78"/>
    </location>
</feature>
<evidence type="ECO:0000313" key="3">
    <source>
        <dbReference type="Proteomes" id="UP000054018"/>
    </source>
</evidence>
<name>A0A0C9ZBL7_9AGAM</name>
<sequence>MIHHGLACFRLYFLSLRTSLTTLLVVSYFYPFLCVIYRWLDIRSWANACSSIFDILSFIQHLLCVIGTGASGFSGLWYPLAKYSKVVTSNSLSYLFSAYTRVDLEVFYGIKHAKG</sequence>
<evidence type="ECO:0000256" key="1">
    <source>
        <dbReference type="SAM" id="Phobius"/>
    </source>
</evidence>
<evidence type="ECO:0000313" key="2">
    <source>
        <dbReference type="EMBL" id="KIK26641.1"/>
    </source>
</evidence>
<organism evidence="2 3">
    <name type="scientific">Pisolithus microcarpus 441</name>
    <dbReference type="NCBI Taxonomy" id="765257"/>
    <lineage>
        <taxon>Eukaryota</taxon>
        <taxon>Fungi</taxon>
        <taxon>Dikarya</taxon>
        <taxon>Basidiomycota</taxon>
        <taxon>Agaricomycotina</taxon>
        <taxon>Agaricomycetes</taxon>
        <taxon>Agaricomycetidae</taxon>
        <taxon>Boletales</taxon>
        <taxon>Sclerodermatineae</taxon>
        <taxon>Pisolithaceae</taxon>
        <taxon>Pisolithus</taxon>
    </lineage>
</organism>
<dbReference type="Proteomes" id="UP000054018">
    <property type="component" value="Unassembled WGS sequence"/>
</dbReference>
<proteinExistence type="predicted"/>
<keyword evidence="3" id="KW-1185">Reference proteome</keyword>
<keyword evidence="1" id="KW-0812">Transmembrane</keyword>
<gene>
    <name evidence="2" type="ORF">PISMIDRAFT_241252</name>
</gene>
<protein>
    <submittedName>
        <fullName evidence="2">Uncharacterized protein</fullName>
    </submittedName>
</protein>
<feature type="transmembrane region" description="Helical" evidence="1">
    <location>
        <begin position="20"/>
        <end position="40"/>
    </location>
</feature>
<keyword evidence="1" id="KW-0472">Membrane</keyword>
<dbReference type="EMBL" id="KN833700">
    <property type="protein sequence ID" value="KIK26641.1"/>
    <property type="molecule type" value="Genomic_DNA"/>
</dbReference>